<proteinExistence type="predicted"/>
<name>H3Z9M9_9ALTE</name>
<dbReference type="RefSeq" id="WP_008949123.1">
    <property type="nucleotide sequence ID" value="NZ_AHTH01000001.1"/>
</dbReference>
<reference evidence="3 4" key="1">
    <citation type="journal article" date="2012" name="J. Bacteriol.">
        <title>Genome Sequence of Extracellular-Protease-Producing Alishewanella jeotgali Isolated from Traditional Korean Fermented Seafood.</title>
        <authorList>
            <person name="Jung J."/>
            <person name="Chun J."/>
            <person name="Park W."/>
        </authorList>
    </citation>
    <scope>NUCLEOTIDE SEQUENCE [LARGE SCALE GENOMIC DNA]</scope>
    <source>
        <strain evidence="3 4">KCTC 22429</strain>
    </source>
</reference>
<accession>H3Z9M9</accession>
<feature type="domain" description="Phage head morphogenesis" evidence="2">
    <location>
        <begin position="162"/>
        <end position="259"/>
    </location>
</feature>
<comment type="caution">
    <text evidence="3">The sequence shown here is derived from an EMBL/GenBank/DDBJ whole genome shotgun (WGS) entry which is preliminary data.</text>
</comment>
<sequence length="274" mass="30119">MTPAQRTKAVNAALRAQLTRRRELQVYLYDDIVTLLEKALMALDTQLATLPTEYQVWHIQQVQKNIERTLLDLGADAAVKVREGANAAWQAGIDLVDAPLNAGGINLAGRVQAVNVQQLEAIKTFMVERITDINVVAAQKIKEQLGLVVVGVNDPYKARAAIAKHLEGNAASRARTIVNTEMGRLYSTANQERMAQAQKAVPGLKKKWRRSNRKDPRASHAAAHGQVQPVDQPFSIGGILMMYPHDPAAPLEEVINCGCIQVPHMDEWPESIAS</sequence>
<dbReference type="AlphaFoldDB" id="H3Z9M9"/>
<dbReference type="EMBL" id="AHTH01000001">
    <property type="protein sequence ID" value="EHR42730.1"/>
    <property type="molecule type" value="Genomic_DNA"/>
</dbReference>
<dbReference type="STRING" id="1129374.AJE_00150"/>
<organism evidence="3 4">
    <name type="scientific">Alishewanella jeotgali KCTC 22429</name>
    <dbReference type="NCBI Taxonomy" id="1129374"/>
    <lineage>
        <taxon>Bacteria</taxon>
        <taxon>Pseudomonadati</taxon>
        <taxon>Pseudomonadota</taxon>
        <taxon>Gammaproteobacteria</taxon>
        <taxon>Alteromonadales</taxon>
        <taxon>Alteromonadaceae</taxon>
        <taxon>Alishewanella</taxon>
    </lineage>
</organism>
<evidence type="ECO:0000313" key="3">
    <source>
        <dbReference type="EMBL" id="EHR42730.1"/>
    </source>
</evidence>
<evidence type="ECO:0000313" key="4">
    <source>
        <dbReference type="Proteomes" id="UP000012046"/>
    </source>
</evidence>
<protein>
    <recommendedName>
        <fullName evidence="2">Phage head morphogenesis domain-containing protein</fullName>
    </recommendedName>
</protein>
<dbReference type="Proteomes" id="UP000012046">
    <property type="component" value="Unassembled WGS sequence"/>
</dbReference>
<dbReference type="PATRIC" id="fig|1129374.4.peg.30"/>
<keyword evidence="4" id="KW-1185">Reference proteome</keyword>
<dbReference type="Pfam" id="PF04233">
    <property type="entry name" value="Phage_Mu_F"/>
    <property type="match status" value="1"/>
</dbReference>
<dbReference type="InterPro" id="IPR006528">
    <property type="entry name" value="Phage_head_morphogenesis_dom"/>
</dbReference>
<gene>
    <name evidence="3" type="ORF">AJE_00150</name>
</gene>
<evidence type="ECO:0000256" key="1">
    <source>
        <dbReference type="SAM" id="MobiDB-lite"/>
    </source>
</evidence>
<feature type="region of interest" description="Disordered" evidence="1">
    <location>
        <begin position="199"/>
        <end position="227"/>
    </location>
</feature>
<dbReference type="eggNOG" id="COG2369">
    <property type="taxonomic scope" value="Bacteria"/>
</dbReference>
<evidence type="ECO:0000259" key="2">
    <source>
        <dbReference type="Pfam" id="PF04233"/>
    </source>
</evidence>